<evidence type="ECO:0000256" key="3">
    <source>
        <dbReference type="ARBA" id="ARBA00022801"/>
    </source>
</evidence>
<evidence type="ECO:0000259" key="6">
    <source>
        <dbReference type="Pfam" id="PF17189"/>
    </source>
</evidence>
<dbReference type="GO" id="GO:0004348">
    <property type="term" value="F:glucosylceramidase activity"/>
    <property type="evidence" value="ECO:0007669"/>
    <property type="project" value="InterPro"/>
</dbReference>
<dbReference type="InterPro" id="IPR033452">
    <property type="entry name" value="GH30_C"/>
</dbReference>
<dbReference type="InterPro" id="IPR033453">
    <property type="entry name" value="Glyco_hydro_30_TIM-barrel"/>
</dbReference>
<gene>
    <name evidence="7" type="ORF">SAMN02745207_01203</name>
</gene>
<dbReference type="PANTHER" id="PTHR11069">
    <property type="entry name" value="GLUCOSYLCERAMIDASE"/>
    <property type="match status" value="1"/>
</dbReference>
<dbReference type="Proteomes" id="UP000184447">
    <property type="component" value="Unassembled WGS sequence"/>
</dbReference>
<dbReference type="AlphaFoldDB" id="A0A1M5T4V0"/>
<accession>A0A1M5T4V0</accession>
<sequence length="436" mass="49824">MQSIKLGKNHLDMNYISNSWGESKDQPGQDTKDISIVISSEQKFQEIEGVGAAFSEIGGKALFSLEKKRREEIMKSLFDNEEGAGFTYCRLPIGASDFGLNAYSLNDNVGDYEMEKFSLHRDMKYLIPYIKLAQKYASQLKIHTSPWSPPAWLKDNNSMINGGSLIDSVEVYNAYALYFSKFLEEYAKKGIDIDRLMIQNEPDVNTKYPSCVMSEEQMSHFIRNYLIPMFERRNINTKICAGTFRTVTGLQANKCMGNTELMDDIDGIGVQYSIISHLNDIFKIRQDKKIIHTESVCYDGQNKWEQAVKLYNDFVNYINAGCSVYTYWNMILDHSGKSTWGWCQNSLISINDETGEVTYNPDFYVMKLIGSYLRPGARRIESFCFDKCAIAFENIDKSIVVFVSNMNDKREVGTIILDGKKKSIELPPQSINGFKF</sequence>
<feature type="domain" description="Glycosyl hydrolase family 30 TIM-barrel" evidence="5">
    <location>
        <begin position="47"/>
        <end position="341"/>
    </location>
</feature>
<evidence type="ECO:0000259" key="5">
    <source>
        <dbReference type="Pfam" id="PF02055"/>
    </source>
</evidence>
<keyword evidence="8" id="KW-1185">Reference proteome</keyword>
<keyword evidence="4" id="KW-0326">Glycosidase</keyword>
<dbReference type="PRINTS" id="PR00843">
    <property type="entry name" value="GLHYDRLASE30"/>
</dbReference>
<keyword evidence="2" id="KW-0732">Signal</keyword>
<dbReference type="InterPro" id="IPR013780">
    <property type="entry name" value="Glyco_hydro_b"/>
</dbReference>
<name>A0A1M5T4V0_9CLOT</name>
<proteinExistence type="inferred from homology"/>
<dbReference type="GO" id="GO:0006680">
    <property type="term" value="P:glucosylceramide catabolic process"/>
    <property type="evidence" value="ECO:0007669"/>
    <property type="project" value="TreeGrafter"/>
</dbReference>
<dbReference type="Gene3D" id="2.60.40.1180">
    <property type="entry name" value="Golgi alpha-mannosidase II"/>
    <property type="match status" value="1"/>
</dbReference>
<evidence type="ECO:0000313" key="7">
    <source>
        <dbReference type="EMBL" id="SHH45791.1"/>
    </source>
</evidence>
<dbReference type="PANTHER" id="PTHR11069:SF23">
    <property type="entry name" value="LYSOSOMAL ACID GLUCOSYLCERAMIDASE"/>
    <property type="match status" value="1"/>
</dbReference>
<reference evidence="7 8" key="1">
    <citation type="submission" date="2016-11" db="EMBL/GenBank/DDBJ databases">
        <authorList>
            <person name="Jaros S."/>
            <person name="Januszkiewicz K."/>
            <person name="Wedrychowicz H."/>
        </authorList>
    </citation>
    <scope>NUCLEOTIDE SEQUENCE [LARGE SCALE GENOMIC DNA]</scope>
    <source>
        <strain evidence="7 8">DSM 8605</strain>
    </source>
</reference>
<dbReference type="InterPro" id="IPR017853">
    <property type="entry name" value="GH"/>
</dbReference>
<dbReference type="GO" id="GO:0016020">
    <property type="term" value="C:membrane"/>
    <property type="evidence" value="ECO:0007669"/>
    <property type="project" value="GOC"/>
</dbReference>
<dbReference type="OrthoDB" id="9806701at2"/>
<dbReference type="InterPro" id="IPR001139">
    <property type="entry name" value="Glyco_hydro_30"/>
</dbReference>
<protein>
    <submittedName>
        <fullName evidence="7">Glucosylceramidase</fullName>
    </submittedName>
</protein>
<evidence type="ECO:0000256" key="4">
    <source>
        <dbReference type="RuleBase" id="RU361188"/>
    </source>
</evidence>
<dbReference type="EMBL" id="FQXM01000005">
    <property type="protein sequence ID" value="SHH45791.1"/>
    <property type="molecule type" value="Genomic_DNA"/>
</dbReference>
<dbReference type="SUPFAM" id="SSF51445">
    <property type="entry name" value="(Trans)glycosidases"/>
    <property type="match status" value="1"/>
</dbReference>
<evidence type="ECO:0000256" key="2">
    <source>
        <dbReference type="ARBA" id="ARBA00022729"/>
    </source>
</evidence>
<dbReference type="Gene3D" id="3.20.20.80">
    <property type="entry name" value="Glycosidases"/>
    <property type="match status" value="1"/>
</dbReference>
<comment type="similarity">
    <text evidence="1 4">Belongs to the glycosyl hydrolase 30 family.</text>
</comment>
<organism evidence="7 8">
    <name type="scientific">Clostridium grantii DSM 8605</name>
    <dbReference type="NCBI Taxonomy" id="1121316"/>
    <lineage>
        <taxon>Bacteria</taxon>
        <taxon>Bacillati</taxon>
        <taxon>Bacillota</taxon>
        <taxon>Clostridia</taxon>
        <taxon>Eubacteriales</taxon>
        <taxon>Clostridiaceae</taxon>
        <taxon>Clostridium</taxon>
    </lineage>
</organism>
<dbReference type="Pfam" id="PF17189">
    <property type="entry name" value="Glyco_hydro_30C"/>
    <property type="match status" value="1"/>
</dbReference>
<dbReference type="Pfam" id="PF02055">
    <property type="entry name" value="Glyco_hydro_30"/>
    <property type="match status" value="1"/>
</dbReference>
<dbReference type="RefSeq" id="WP_073337528.1">
    <property type="nucleotide sequence ID" value="NZ_FQXM01000005.1"/>
</dbReference>
<dbReference type="STRING" id="1121316.SAMN02745207_01203"/>
<keyword evidence="3 4" id="KW-0378">Hydrolase</keyword>
<evidence type="ECO:0000256" key="1">
    <source>
        <dbReference type="ARBA" id="ARBA00005382"/>
    </source>
</evidence>
<feature type="domain" description="Glycosyl hydrolase family 30 beta sandwich" evidence="6">
    <location>
        <begin position="376"/>
        <end position="432"/>
    </location>
</feature>
<evidence type="ECO:0000313" key="8">
    <source>
        <dbReference type="Proteomes" id="UP000184447"/>
    </source>
</evidence>